<feature type="compositionally biased region" description="Polar residues" evidence="1">
    <location>
        <begin position="140"/>
        <end position="151"/>
    </location>
</feature>
<sequence length="302" mass="32399">MASSSSPSKPHKNRKVSEENAPSSSSLVASFQEGGNAKPAIRQVRVRRVALETPNLDPSFTSPTSATSPVPSYSAALAIVTPRPANKHNDKSKKTSSITKNGGQDGRPTGGSSPKATTTSSGDEIEEEALGLLRCLFENTEVQAESHTPQTRLKRKREEDEEVDPRLMKKTLLDWVVNPDLSKVTSPTNDAAKQTGSTTKKLHSSSHNLDDSAGAKGKADVVAVDASAVLPICDEEWARVFGPSDPNFCREDALLALRASIFGVNLQQVEDVGPRLPPKRVQRPAMVSPKPEHPLADALSLR</sequence>
<reference evidence="2 3" key="1">
    <citation type="journal article" date="2011" name="PLoS Pathog.">
        <title>Endophytic Life Strategies Decoded by Genome and Transcriptome Analyses of the Mutualistic Root Symbiont Piriformospora indica.</title>
        <authorList>
            <person name="Zuccaro A."/>
            <person name="Lahrmann U."/>
            <person name="Guldener U."/>
            <person name="Langen G."/>
            <person name="Pfiffi S."/>
            <person name="Biedenkopf D."/>
            <person name="Wong P."/>
            <person name="Samans B."/>
            <person name="Grimm C."/>
            <person name="Basiewicz M."/>
            <person name="Murat C."/>
            <person name="Martin F."/>
            <person name="Kogel K.H."/>
        </authorList>
    </citation>
    <scope>NUCLEOTIDE SEQUENCE [LARGE SCALE GENOMIC DNA]</scope>
    <source>
        <strain evidence="2 3">DSM 11827</strain>
    </source>
</reference>
<organism evidence="2 3">
    <name type="scientific">Serendipita indica (strain DSM 11827)</name>
    <name type="common">Root endophyte fungus</name>
    <name type="synonym">Piriformospora indica</name>
    <dbReference type="NCBI Taxonomy" id="1109443"/>
    <lineage>
        <taxon>Eukaryota</taxon>
        <taxon>Fungi</taxon>
        <taxon>Dikarya</taxon>
        <taxon>Basidiomycota</taxon>
        <taxon>Agaricomycotina</taxon>
        <taxon>Agaricomycetes</taxon>
        <taxon>Sebacinales</taxon>
        <taxon>Serendipitaceae</taxon>
        <taxon>Serendipita</taxon>
    </lineage>
</organism>
<feature type="region of interest" description="Disordered" evidence="1">
    <location>
        <begin position="140"/>
        <end position="165"/>
    </location>
</feature>
<feature type="compositionally biased region" description="Polar residues" evidence="1">
    <location>
        <begin position="20"/>
        <end position="29"/>
    </location>
</feature>
<protein>
    <submittedName>
        <fullName evidence="2">Uncharacterized protein</fullName>
    </submittedName>
</protein>
<gene>
    <name evidence="2" type="ORF">PIIN_11141</name>
</gene>
<comment type="caution">
    <text evidence="2">The sequence shown here is derived from an EMBL/GenBank/DDBJ whole genome shotgun (WGS) entry which is preliminary data.</text>
</comment>
<feature type="compositionally biased region" description="Polar residues" evidence="1">
    <location>
        <begin position="184"/>
        <end position="199"/>
    </location>
</feature>
<feature type="region of interest" description="Disordered" evidence="1">
    <location>
        <begin position="1"/>
        <end position="124"/>
    </location>
</feature>
<feature type="compositionally biased region" description="Polar residues" evidence="1">
    <location>
        <begin position="110"/>
        <end position="122"/>
    </location>
</feature>
<dbReference type="AlphaFoldDB" id="G4U0R6"/>
<dbReference type="InParanoid" id="G4U0R6"/>
<proteinExistence type="predicted"/>
<dbReference type="HOGENOM" id="CLU_921714_0_0_1"/>
<accession>G4U0R6</accession>
<feature type="region of interest" description="Disordered" evidence="1">
    <location>
        <begin position="275"/>
        <end position="302"/>
    </location>
</feature>
<feature type="compositionally biased region" description="Low complexity" evidence="1">
    <location>
        <begin position="58"/>
        <end position="76"/>
    </location>
</feature>
<evidence type="ECO:0000256" key="1">
    <source>
        <dbReference type="SAM" id="MobiDB-lite"/>
    </source>
</evidence>
<evidence type="ECO:0000313" key="2">
    <source>
        <dbReference type="EMBL" id="CCA77159.1"/>
    </source>
</evidence>
<feature type="region of interest" description="Disordered" evidence="1">
    <location>
        <begin position="184"/>
        <end position="214"/>
    </location>
</feature>
<dbReference type="EMBL" id="CAFZ01001321">
    <property type="protein sequence ID" value="CCA77159.1"/>
    <property type="molecule type" value="Genomic_DNA"/>
</dbReference>
<name>G4U0R6_SERID</name>
<keyword evidence="3" id="KW-1185">Reference proteome</keyword>
<evidence type="ECO:0000313" key="3">
    <source>
        <dbReference type="Proteomes" id="UP000007148"/>
    </source>
</evidence>
<dbReference type="Proteomes" id="UP000007148">
    <property type="component" value="Unassembled WGS sequence"/>
</dbReference>